<evidence type="ECO:0000256" key="1">
    <source>
        <dbReference type="ARBA" id="ARBA00023172"/>
    </source>
</evidence>
<keyword evidence="1" id="KW-0233">DNA recombination</keyword>
<dbReference type="InterPro" id="IPR011010">
    <property type="entry name" value="DNA_brk_join_enz"/>
</dbReference>
<dbReference type="Proteomes" id="UP001155241">
    <property type="component" value="Unassembled WGS sequence"/>
</dbReference>
<dbReference type="InterPro" id="IPR013762">
    <property type="entry name" value="Integrase-like_cat_sf"/>
</dbReference>
<gene>
    <name evidence="2" type="ORF">NG895_10735</name>
</gene>
<dbReference type="RefSeq" id="WP_252852484.1">
    <property type="nucleotide sequence ID" value="NZ_JAMXLR010000036.1"/>
</dbReference>
<reference evidence="2" key="1">
    <citation type="submission" date="2022-06" db="EMBL/GenBank/DDBJ databases">
        <title>Aeoliella straminimaris, a novel planctomycete from sediments.</title>
        <authorList>
            <person name="Vitorino I.R."/>
            <person name="Lage O.M."/>
        </authorList>
    </citation>
    <scope>NUCLEOTIDE SEQUENCE</scope>
    <source>
        <strain evidence="2">ICT_H6.2</strain>
    </source>
</reference>
<organism evidence="2 3">
    <name type="scientific">Aeoliella straminimaris</name>
    <dbReference type="NCBI Taxonomy" id="2954799"/>
    <lineage>
        <taxon>Bacteria</taxon>
        <taxon>Pseudomonadati</taxon>
        <taxon>Planctomycetota</taxon>
        <taxon>Planctomycetia</taxon>
        <taxon>Pirellulales</taxon>
        <taxon>Lacipirellulaceae</taxon>
        <taxon>Aeoliella</taxon>
    </lineage>
</organism>
<dbReference type="SUPFAM" id="SSF56349">
    <property type="entry name" value="DNA breaking-rejoining enzymes"/>
    <property type="match status" value="1"/>
</dbReference>
<dbReference type="Gene3D" id="1.10.443.10">
    <property type="entry name" value="Intergrase catalytic core"/>
    <property type="match status" value="1"/>
</dbReference>
<sequence>MKGRPITTEEFERLLAAVDKAVRPEAADSWKLLLRGLWATGLRPSEALALRWDYQPDGVHVVLDGKHSVLAFDAESQKSGSVEQTPLAPEAVQLLEPLERASGWVFTPIRPDCTVINRATAKRNYVTNFVGK</sequence>
<proteinExistence type="predicted"/>
<dbReference type="GO" id="GO:0003677">
    <property type="term" value="F:DNA binding"/>
    <property type="evidence" value="ECO:0007669"/>
    <property type="project" value="InterPro"/>
</dbReference>
<comment type="caution">
    <text evidence="2">The sequence shown here is derived from an EMBL/GenBank/DDBJ whole genome shotgun (WGS) entry which is preliminary data.</text>
</comment>
<keyword evidence="3" id="KW-1185">Reference proteome</keyword>
<evidence type="ECO:0000313" key="3">
    <source>
        <dbReference type="Proteomes" id="UP001155241"/>
    </source>
</evidence>
<dbReference type="GO" id="GO:0015074">
    <property type="term" value="P:DNA integration"/>
    <property type="evidence" value="ECO:0007669"/>
    <property type="project" value="InterPro"/>
</dbReference>
<evidence type="ECO:0000313" key="2">
    <source>
        <dbReference type="EMBL" id="MCO6044382.1"/>
    </source>
</evidence>
<accession>A0A9X2JGH1</accession>
<dbReference type="EMBL" id="JAMXLR010000036">
    <property type="protein sequence ID" value="MCO6044382.1"/>
    <property type="molecule type" value="Genomic_DNA"/>
</dbReference>
<dbReference type="GO" id="GO:0006310">
    <property type="term" value="P:DNA recombination"/>
    <property type="evidence" value="ECO:0007669"/>
    <property type="project" value="UniProtKB-KW"/>
</dbReference>
<name>A0A9X2JGH1_9BACT</name>
<dbReference type="AlphaFoldDB" id="A0A9X2JGH1"/>
<protein>
    <submittedName>
        <fullName evidence="2">Tyrosine-type recombinase/integrase</fullName>
    </submittedName>
</protein>